<dbReference type="Proteomes" id="UP000694523">
    <property type="component" value="Unplaced"/>
</dbReference>
<dbReference type="Ensembl" id="ENSNMLT00000029862.1">
    <property type="protein sequence ID" value="ENSNMLP00000026718.1"/>
    <property type="gene ID" value="ENSNMLG00000017037.1"/>
</dbReference>
<reference evidence="3" key="1">
    <citation type="submission" date="2025-08" db="UniProtKB">
        <authorList>
            <consortium name="Ensembl"/>
        </authorList>
    </citation>
    <scope>IDENTIFICATION</scope>
</reference>
<feature type="compositionally biased region" description="Low complexity" evidence="1">
    <location>
        <begin position="28"/>
        <end position="47"/>
    </location>
</feature>
<feature type="region of interest" description="Disordered" evidence="1">
    <location>
        <begin position="205"/>
        <end position="231"/>
    </location>
</feature>
<dbReference type="Pfam" id="PF21538">
    <property type="entry name" value="Med15_M"/>
    <property type="match status" value="1"/>
</dbReference>
<keyword evidence="4" id="KW-1185">Reference proteome</keyword>
<feature type="domain" description="ARC105/Med15 mediator subunit central" evidence="2">
    <location>
        <begin position="92"/>
        <end position="203"/>
    </location>
</feature>
<protein>
    <recommendedName>
        <fullName evidence="2">ARC105/Med15 mediator subunit central domain-containing protein</fullName>
    </recommendedName>
</protein>
<dbReference type="PANTHER" id="PTHR31804">
    <property type="entry name" value="MEDIATOR OF RNA POLYMERASE II TRANSCRIPTION SUBUNIT 15"/>
    <property type="match status" value="1"/>
</dbReference>
<evidence type="ECO:0000313" key="3">
    <source>
        <dbReference type="Ensembl" id="ENSNMLP00000026718.1"/>
    </source>
</evidence>
<sequence length="231" mass="25176">MMSSPSPLQPQTPQNMPPPPQPSPQPSSQPNSVSSGPTPSPSGGFQPSPSPQPSQSPSTARTPQSYSAASPGTLNTPGNPSSVMSPGAQSLEDQQYMEKLKQLSKYVEPLSRMITRSQNEVRYYYYTILLYESLLNILTRPHTSLAECEIAWRTGDTTMAPDSPPRRWWGSVSILCRRLLDAVMFESGLPCLITADRTFAPPMARLHGPPHRVSSRPLTSTASRSHVSQSS</sequence>
<dbReference type="AlphaFoldDB" id="A0A8C6TY93"/>
<evidence type="ECO:0000259" key="2">
    <source>
        <dbReference type="Pfam" id="PF21538"/>
    </source>
</evidence>
<feature type="compositionally biased region" description="Pro residues" evidence="1">
    <location>
        <begin position="7"/>
        <end position="27"/>
    </location>
</feature>
<evidence type="ECO:0000313" key="4">
    <source>
        <dbReference type="Proteomes" id="UP000694523"/>
    </source>
</evidence>
<name>A0A8C6TY93_9GOBI</name>
<proteinExistence type="predicted"/>
<organism evidence="3 4">
    <name type="scientific">Neogobius melanostomus</name>
    <name type="common">round goby</name>
    <dbReference type="NCBI Taxonomy" id="47308"/>
    <lineage>
        <taxon>Eukaryota</taxon>
        <taxon>Metazoa</taxon>
        <taxon>Chordata</taxon>
        <taxon>Craniata</taxon>
        <taxon>Vertebrata</taxon>
        <taxon>Euteleostomi</taxon>
        <taxon>Actinopterygii</taxon>
        <taxon>Neopterygii</taxon>
        <taxon>Teleostei</taxon>
        <taxon>Neoteleostei</taxon>
        <taxon>Acanthomorphata</taxon>
        <taxon>Gobiaria</taxon>
        <taxon>Gobiiformes</taxon>
        <taxon>Gobioidei</taxon>
        <taxon>Gobiidae</taxon>
        <taxon>Benthophilinae</taxon>
        <taxon>Neogobiini</taxon>
        <taxon>Neogobius</taxon>
    </lineage>
</organism>
<reference evidence="3" key="2">
    <citation type="submission" date="2025-09" db="UniProtKB">
        <authorList>
            <consortium name="Ensembl"/>
        </authorList>
    </citation>
    <scope>IDENTIFICATION</scope>
</reference>
<feature type="compositionally biased region" description="Polar residues" evidence="1">
    <location>
        <begin position="216"/>
        <end position="231"/>
    </location>
</feature>
<dbReference type="PANTHER" id="PTHR31804:SF3">
    <property type="entry name" value="MEDIATOR OF RNA POLYMERASE II TRANSCRIPTION SUBUNIT 15"/>
    <property type="match status" value="1"/>
</dbReference>
<feature type="compositionally biased region" description="Low complexity" evidence="1">
    <location>
        <begin position="55"/>
        <end position="65"/>
    </location>
</feature>
<feature type="region of interest" description="Disordered" evidence="1">
    <location>
        <begin position="1"/>
        <end position="87"/>
    </location>
</feature>
<feature type="compositionally biased region" description="Polar residues" evidence="1">
    <location>
        <begin position="66"/>
        <end position="87"/>
    </location>
</feature>
<evidence type="ECO:0000256" key="1">
    <source>
        <dbReference type="SAM" id="MobiDB-lite"/>
    </source>
</evidence>
<dbReference type="InterPro" id="IPR048385">
    <property type="entry name" value="Med15_central"/>
</dbReference>
<accession>A0A8C6TY93</accession>